<reference evidence="18" key="1">
    <citation type="journal article" date="2015" name="PLoS ONE">
        <title>The Mitochondrial Genomes of a Myxozoan Genus Kudoa Are Extremely Divergent in Metazoa.</title>
        <authorList>
            <person name="Takeuchi F."/>
            <person name="Sekizuka T."/>
            <person name="Ogasawara Y."/>
            <person name="Yokoyama H."/>
            <person name="Kamikawa R."/>
            <person name="Inagaki Y."/>
            <person name="Nozaki T."/>
            <person name="Sugita-Konishi Y."/>
            <person name="Ohnishi T."/>
            <person name="Kuroda M."/>
        </authorList>
    </citation>
    <scope>NUCLEOTIDE SEQUENCE</scope>
    <source>
        <strain evidence="18">201204</strain>
    </source>
</reference>
<sequence length="199" mass="22372">MLPFLFWSVLSSSLYAVALIVLWLTCVLLAVAFLKNNILAIGFFSTFFAKADALVICPITSVVTAYVIPGVEPFFHFFCHEGATEVWHIRGQQWYWQYSKASLVWEEFLLFRQQTDGQFLQQSTFPCFISAHRPVMVMGDALDVIHSWSVPDLGVKMDVIPGHITLDTFLPCLSGFFTGACYEICGAYHALMAINVVVI</sequence>
<dbReference type="EMBL" id="LC009436">
    <property type="protein sequence ID" value="BAR94691.1"/>
    <property type="molecule type" value="Genomic_DNA"/>
</dbReference>
<geneLocation type="mitochondrion" evidence="18"/>
<keyword evidence="5" id="KW-0813">Transport</keyword>
<proteinExistence type="inferred from homology"/>
<feature type="transmembrane region" description="Helical" evidence="16">
    <location>
        <begin position="12"/>
        <end position="34"/>
    </location>
</feature>
<dbReference type="AlphaFoldDB" id="A0A0H5AY32"/>
<dbReference type="Gene3D" id="2.60.40.420">
    <property type="entry name" value="Cupredoxins - blue copper proteins"/>
    <property type="match status" value="1"/>
</dbReference>
<keyword evidence="12" id="KW-0186">Copper</keyword>
<evidence type="ECO:0000256" key="3">
    <source>
        <dbReference type="ARBA" id="ARBA00007866"/>
    </source>
</evidence>
<dbReference type="InterPro" id="IPR045187">
    <property type="entry name" value="CcO_II"/>
</dbReference>
<evidence type="ECO:0000256" key="7">
    <source>
        <dbReference type="ARBA" id="ARBA00022723"/>
    </source>
</evidence>
<evidence type="ECO:0000256" key="9">
    <source>
        <dbReference type="ARBA" id="ARBA00022967"/>
    </source>
</evidence>
<dbReference type="GO" id="GO:0004129">
    <property type="term" value="F:cytochrome-c oxidase activity"/>
    <property type="evidence" value="ECO:0007669"/>
    <property type="project" value="UniProtKB-EC"/>
</dbReference>
<dbReference type="PROSITE" id="PS50857">
    <property type="entry name" value="COX2_CUA"/>
    <property type="match status" value="1"/>
</dbReference>
<evidence type="ECO:0000256" key="10">
    <source>
        <dbReference type="ARBA" id="ARBA00022982"/>
    </source>
</evidence>
<comment type="catalytic activity">
    <reaction evidence="15">
        <text>4 Fe(II)-[cytochrome c] + O2 + 8 H(+)(in) = 4 Fe(III)-[cytochrome c] + 2 H2O + 4 H(+)(out)</text>
        <dbReference type="Rhea" id="RHEA:11436"/>
        <dbReference type="Rhea" id="RHEA-COMP:10350"/>
        <dbReference type="Rhea" id="RHEA-COMP:14399"/>
        <dbReference type="ChEBI" id="CHEBI:15377"/>
        <dbReference type="ChEBI" id="CHEBI:15378"/>
        <dbReference type="ChEBI" id="CHEBI:15379"/>
        <dbReference type="ChEBI" id="CHEBI:29033"/>
        <dbReference type="ChEBI" id="CHEBI:29034"/>
        <dbReference type="EC" id="7.1.1.9"/>
    </reaction>
    <physiologicalReaction direction="left-to-right" evidence="15">
        <dbReference type="Rhea" id="RHEA:11437"/>
    </physiologicalReaction>
</comment>
<keyword evidence="10" id="KW-0249">Electron transport</keyword>
<evidence type="ECO:0000256" key="8">
    <source>
        <dbReference type="ARBA" id="ARBA00022842"/>
    </source>
</evidence>
<dbReference type="InterPro" id="IPR008972">
    <property type="entry name" value="Cupredoxin"/>
</dbReference>
<gene>
    <name evidence="18" type="primary">cox2</name>
</gene>
<comment type="cofactor">
    <cofactor evidence="1">
        <name>Cu cation</name>
        <dbReference type="ChEBI" id="CHEBI:23378"/>
    </cofactor>
</comment>
<keyword evidence="7" id="KW-0479">Metal-binding</keyword>
<dbReference type="PROSITE" id="PS00078">
    <property type="entry name" value="COX2"/>
    <property type="match status" value="1"/>
</dbReference>
<evidence type="ECO:0000256" key="14">
    <source>
        <dbReference type="ARBA" id="ARBA00031389"/>
    </source>
</evidence>
<dbReference type="InterPro" id="IPR036257">
    <property type="entry name" value="Cyt_c_oxidase_su2_TM_sf"/>
</dbReference>
<dbReference type="Gene3D" id="1.10.287.90">
    <property type="match status" value="1"/>
</dbReference>
<dbReference type="EC" id="7.1.1.9" evidence="4"/>
<evidence type="ECO:0000256" key="6">
    <source>
        <dbReference type="ARBA" id="ARBA00022692"/>
    </source>
</evidence>
<name>A0A0H5AY32_9CNID</name>
<evidence type="ECO:0000256" key="11">
    <source>
        <dbReference type="ARBA" id="ARBA00022989"/>
    </source>
</evidence>
<dbReference type="GO" id="GO:0042773">
    <property type="term" value="P:ATP synthesis coupled electron transport"/>
    <property type="evidence" value="ECO:0007669"/>
    <property type="project" value="TreeGrafter"/>
</dbReference>
<evidence type="ECO:0000256" key="2">
    <source>
        <dbReference type="ARBA" id="ARBA00004141"/>
    </source>
</evidence>
<evidence type="ECO:0000256" key="13">
    <source>
        <dbReference type="ARBA" id="ARBA00023136"/>
    </source>
</evidence>
<comment type="similarity">
    <text evidence="3">Belongs to the cytochrome c oxidase subunit 2 family.</text>
</comment>
<dbReference type="PANTHER" id="PTHR22888">
    <property type="entry name" value="CYTOCHROME C OXIDASE, SUBUNIT II"/>
    <property type="match status" value="1"/>
</dbReference>
<dbReference type="SUPFAM" id="SSF49503">
    <property type="entry name" value="Cupredoxins"/>
    <property type="match status" value="1"/>
</dbReference>
<feature type="domain" description="Cytochrome oxidase subunit II copper A binding" evidence="17">
    <location>
        <begin position="82"/>
        <end position="199"/>
    </location>
</feature>
<organism evidence="18">
    <name type="scientific">Kudoa septempunctata</name>
    <dbReference type="NCBI Taxonomy" id="751907"/>
    <lineage>
        <taxon>Eukaryota</taxon>
        <taxon>Metazoa</taxon>
        <taxon>Cnidaria</taxon>
        <taxon>Myxozoa</taxon>
        <taxon>Myxosporea</taxon>
        <taxon>Multivalvulida</taxon>
        <taxon>Kudoidae</taxon>
        <taxon>Kudoa</taxon>
    </lineage>
</organism>
<dbReference type="Pfam" id="PF00116">
    <property type="entry name" value="COX2"/>
    <property type="match status" value="1"/>
</dbReference>
<evidence type="ECO:0000256" key="1">
    <source>
        <dbReference type="ARBA" id="ARBA00001935"/>
    </source>
</evidence>
<evidence type="ECO:0000256" key="16">
    <source>
        <dbReference type="SAM" id="Phobius"/>
    </source>
</evidence>
<dbReference type="PANTHER" id="PTHR22888:SF9">
    <property type="entry name" value="CYTOCHROME C OXIDASE SUBUNIT 2"/>
    <property type="match status" value="1"/>
</dbReference>
<keyword evidence="18" id="KW-0496">Mitochondrion</keyword>
<evidence type="ECO:0000256" key="4">
    <source>
        <dbReference type="ARBA" id="ARBA00012949"/>
    </source>
</evidence>
<evidence type="ECO:0000256" key="15">
    <source>
        <dbReference type="ARBA" id="ARBA00049512"/>
    </source>
</evidence>
<evidence type="ECO:0000313" key="18">
    <source>
        <dbReference type="EMBL" id="BAR94691.1"/>
    </source>
</evidence>
<keyword evidence="9" id="KW-1278">Translocase</keyword>
<keyword evidence="8" id="KW-0460">Magnesium</keyword>
<dbReference type="PRINTS" id="PR01166">
    <property type="entry name" value="CYCOXIDASEII"/>
</dbReference>
<dbReference type="GO" id="GO:0016020">
    <property type="term" value="C:membrane"/>
    <property type="evidence" value="ECO:0007669"/>
    <property type="project" value="UniProtKB-SubCell"/>
</dbReference>
<comment type="subcellular location">
    <subcellularLocation>
        <location evidence="2">Membrane</location>
        <topology evidence="2">Multi-pass membrane protein</topology>
    </subcellularLocation>
</comment>
<protein>
    <recommendedName>
        <fullName evidence="4">cytochrome-c oxidase</fullName>
        <ecNumber evidence="4">7.1.1.9</ecNumber>
    </recommendedName>
    <alternativeName>
        <fullName evidence="14">Cytochrome c oxidase polypeptide II</fullName>
    </alternativeName>
</protein>
<evidence type="ECO:0000259" key="17">
    <source>
        <dbReference type="PROSITE" id="PS50857"/>
    </source>
</evidence>
<keyword evidence="11 16" id="KW-1133">Transmembrane helix</keyword>
<evidence type="ECO:0000256" key="12">
    <source>
        <dbReference type="ARBA" id="ARBA00023008"/>
    </source>
</evidence>
<dbReference type="InterPro" id="IPR001505">
    <property type="entry name" value="Copper_CuA"/>
</dbReference>
<dbReference type="InterPro" id="IPR002429">
    <property type="entry name" value="CcO_II-like_C"/>
</dbReference>
<keyword evidence="6 16" id="KW-0812">Transmembrane</keyword>
<dbReference type="GO" id="GO:0005507">
    <property type="term" value="F:copper ion binding"/>
    <property type="evidence" value="ECO:0007669"/>
    <property type="project" value="InterPro"/>
</dbReference>
<keyword evidence="13 16" id="KW-0472">Membrane</keyword>
<evidence type="ECO:0000256" key="5">
    <source>
        <dbReference type="ARBA" id="ARBA00022448"/>
    </source>
</evidence>
<accession>A0A0H5AY32</accession>